<evidence type="ECO:0000313" key="1">
    <source>
        <dbReference type="EMBL" id="OAM88050.1"/>
    </source>
</evidence>
<dbReference type="Proteomes" id="UP000078486">
    <property type="component" value="Unassembled WGS sequence"/>
</dbReference>
<organism evidence="1 2">
    <name type="scientific">Termitidicoccus mucosus</name>
    <dbReference type="NCBI Taxonomy" id="1184151"/>
    <lineage>
        <taxon>Bacteria</taxon>
        <taxon>Pseudomonadati</taxon>
        <taxon>Verrucomicrobiota</taxon>
        <taxon>Opitutia</taxon>
        <taxon>Opitutales</taxon>
        <taxon>Opitutaceae</taxon>
        <taxon>Termitidicoccus</taxon>
    </lineage>
</organism>
<dbReference type="EMBL" id="LRRQ01000149">
    <property type="protein sequence ID" value="OAM88050.1"/>
    <property type="molecule type" value="Genomic_DNA"/>
</dbReference>
<protein>
    <submittedName>
        <fullName evidence="1">Uncharacterized protein</fullName>
    </submittedName>
</protein>
<evidence type="ECO:0000313" key="2">
    <source>
        <dbReference type="Proteomes" id="UP000078486"/>
    </source>
</evidence>
<gene>
    <name evidence="1" type="ORF">AW736_21325</name>
</gene>
<reference evidence="1 2" key="1">
    <citation type="submission" date="2016-01" db="EMBL/GenBank/DDBJ databases">
        <title>High potential of lignocellulose degradation of a new Verrucomicrobia species.</title>
        <authorList>
            <person name="Wang Y."/>
            <person name="Shi Y."/>
            <person name="Qiu Z."/>
            <person name="Liu S."/>
            <person name="Yang H."/>
        </authorList>
    </citation>
    <scope>NUCLEOTIDE SEQUENCE [LARGE SCALE GENOMIC DNA]</scope>
    <source>
        <strain evidence="1 2">TSB47</strain>
    </source>
</reference>
<name>A0A178IDJ5_9BACT</name>
<dbReference type="STRING" id="1184151.AW736_21325"/>
<keyword evidence="2" id="KW-1185">Reference proteome</keyword>
<dbReference type="AlphaFoldDB" id="A0A178IDJ5"/>
<accession>A0A178IDJ5</accession>
<proteinExistence type="predicted"/>
<sequence length="83" mass="9607">MAAMARGQRELFAWQQLLETGTAEQVWTEEMRRKAAVRACEVACEVKWRLWEESAAGQEFYRNRALARAAEQRARAGRSYAQN</sequence>
<comment type="caution">
    <text evidence="1">The sequence shown here is derived from an EMBL/GenBank/DDBJ whole genome shotgun (WGS) entry which is preliminary data.</text>
</comment>